<dbReference type="EMBL" id="UOEH01000328">
    <property type="protein sequence ID" value="VAW01128.1"/>
    <property type="molecule type" value="Genomic_DNA"/>
</dbReference>
<dbReference type="PROSITE" id="PS51257">
    <property type="entry name" value="PROKAR_LIPOPROTEIN"/>
    <property type="match status" value="1"/>
</dbReference>
<accession>A0A3B0S7Z7</accession>
<dbReference type="Gene3D" id="3.30.110.170">
    <property type="entry name" value="Protein of unknown function (DUF541), domain 1"/>
    <property type="match status" value="1"/>
</dbReference>
<dbReference type="InterPro" id="IPR052022">
    <property type="entry name" value="26kDa_periplasmic_antigen"/>
</dbReference>
<protein>
    <recommendedName>
        <fullName evidence="2">Outer membrane protein assembly factor YaeT</fullName>
    </recommendedName>
</protein>
<proteinExistence type="predicted"/>
<dbReference type="AlphaFoldDB" id="A0A3B0S7Z7"/>
<dbReference type="PANTHER" id="PTHR34387:SF2">
    <property type="entry name" value="SLR1258 PROTEIN"/>
    <property type="match status" value="1"/>
</dbReference>
<sequence>MGIQKVIFPAAIAVFMTACAAAPEAVAQTNEAARTITVNGEGRASAVPDMAVISIGVRSDGDTAAGALRKNSSAMKATIDKLKELGVANKDIQTSGLSVNPRYDYKQNRANPRIIGYVASNTVTVRLRNLDDAGAVIDQTVQSGANSLGGISFVFADPKPLYAAARKDAVKDAQAKAELLTEAAGVDLGRLMTIQDGYAQAPSPRPMRARMAMEADASVPLAAGESSITASITLIYEIK</sequence>
<dbReference type="Gene3D" id="3.30.70.2970">
    <property type="entry name" value="Protein of unknown function (DUF541), domain 2"/>
    <property type="match status" value="1"/>
</dbReference>
<dbReference type="PANTHER" id="PTHR34387">
    <property type="entry name" value="SLR1258 PROTEIN"/>
    <property type="match status" value="1"/>
</dbReference>
<dbReference type="Pfam" id="PF04402">
    <property type="entry name" value="SIMPL"/>
    <property type="match status" value="1"/>
</dbReference>
<evidence type="ECO:0008006" key="2">
    <source>
        <dbReference type="Google" id="ProtNLM"/>
    </source>
</evidence>
<evidence type="ECO:0000313" key="1">
    <source>
        <dbReference type="EMBL" id="VAW01128.1"/>
    </source>
</evidence>
<name>A0A3B0S7Z7_9ZZZZ</name>
<dbReference type="GO" id="GO:0006974">
    <property type="term" value="P:DNA damage response"/>
    <property type="evidence" value="ECO:0007669"/>
    <property type="project" value="TreeGrafter"/>
</dbReference>
<gene>
    <name evidence="1" type="ORF">MNBD_ALPHA05-1598</name>
</gene>
<reference evidence="1" key="1">
    <citation type="submission" date="2018-06" db="EMBL/GenBank/DDBJ databases">
        <authorList>
            <person name="Zhirakovskaya E."/>
        </authorList>
    </citation>
    <scope>NUCLEOTIDE SEQUENCE</scope>
</reference>
<dbReference type="InterPro" id="IPR007497">
    <property type="entry name" value="SIMPL/DUF541"/>
</dbReference>
<organism evidence="1">
    <name type="scientific">hydrothermal vent metagenome</name>
    <dbReference type="NCBI Taxonomy" id="652676"/>
    <lineage>
        <taxon>unclassified sequences</taxon>
        <taxon>metagenomes</taxon>
        <taxon>ecological metagenomes</taxon>
    </lineage>
</organism>